<keyword evidence="3" id="KW-1185">Reference proteome</keyword>
<gene>
    <name evidence="2" type="ORF">DJ013_16485</name>
</gene>
<reference evidence="2 3" key="1">
    <citation type="submission" date="2018-05" db="EMBL/GenBank/DDBJ databases">
        <title>Complete genome sequence of Arcticibacterium luteifluviistationis SM1504T, a cytophagaceae bacterium isolated from Arctic surface seawater.</title>
        <authorList>
            <person name="Li Y."/>
            <person name="Qin Q.-L."/>
        </authorList>
    </citation>
    <scope>NUCLEOTIDE SEQUENCE [LARGE SCALE GENOMIC DNA]</scope>
    <source>
        <strain evidence="2 3">SM1504</strain>
    </source>
</reference>
<organism evidence="2 3">
    <name type="scientific">Arcticibacterium luteifluviistationis</name>
    <dbReference type="NCBI Taxonomy" id="1784714"/>
    <lineage>
        <taxon>Bacteria</taxon>
        <taxon>Pseudomonadati</taxon>
        <taxon>Bacteroidota</taxon>
        <taxon>Cytophagia</taxon>
        <taxon>Cytophagales</taxon>
        <taxon>Leadbetterellaceae</taxon>
        <taxon>Arcticibacterium</taxon>
    </lineage>
</organism>
<keyword evidence="1" id="KW-0472">Membrane</keyword>
<keyword evidence="1" id="KW-1133">Transmembrane helix</keyword>
<dbReference type="EMBL" id="CP029480">
    <property type="protein sequence ID" value="AWV99682.1"/>
    <property type="molecule type" value="Genomic_DNA"/>
</dbReference>
<keyword evidence="1" id="KW-0812">Transmembrane</keyword>
<evidence type="ECO:0000313" key="2">
    <source>
        <dbReference type="EMBL" id="AWV99682.1"/>
    </source>
</evidence>
<name>A0A2Z4GEE0_9BACT</name>
<feature type="transmembrane region" description="Helical" evidence="1">
    <location>
        <begin position="7"/>
        <end position="27"/>
    </location>
</feature>
<dbReference type="KEGG" id="als:DJ013_16485"/>
<evidence type="ECO:0000256" key="1">
    <source>
        <dbReference type="SAM" id="Phobius"/>
    </source>
</evidence>
<sequence length="164" mass="19260">MGSKIKILGYLCIVSFLVYYFEAWIFFRSKVVLEDIQYITTKHYMKGDTRYIYGVKNVWISRPSQYEKLLSEFAKESLDTAKSYEPSITFIALNRKTREYLLSESFTILNRLELDEDFEDEKILFAYKSPVDSSKVKLGWFNSSLIHKNQTIEESILEMASPTP</sequence>
<evidence type="ECO:0000313" key="3">
    <source>
        <dbReference type="Proteomes" id="UP000249873"/>
    </source>
</evidence>
<proteinExistence type="predicted"/>
<dbReference type="Proteomes" id="UP000249873">
    <property type="component" value="Chromosome"/>
</dbReference>
<dbReference type="RefSeq" id="WP_111373050.1">
    <property type="nucleotide sequence ID" value="NZ_CP029480.1"/>
</dbReference>
<dbReference type="AlphaFoldDB" id="A0A2Z4GEE0"/>
<protein>
    <submittedName>
        <fullName evidence="2">Uncharacterized protein</fullName>
    </submittedName>
</protein>
<accession>A0A2Z4GEE0</accession>